<keyword evidence="3" id="KW-1185">Reference proteome</keyword>
<gene>
    <name evidence="2" type="ORF">IL334_003056</name>
</gene>
<dbReference type="SUPFAM" id="SSF102198">
    <property type="entry name" value="Putative cyclase"/>
    <property type="match status" value="1"/>
</dbReference>
<dbReference type="PANTHER" id="PTHR34861">
    <property type="match status" value="1"/>
</dbReference>
<name>A0ABZ1CX16_9TREE</name>
<dbReference type="InterPro" id="IPR037175">
    <property type="entry name" value="KFase_sf"/>
</dbReference>
<evidence type="ECO:0008006" key="4">
    <source>
        <dbReference type="Google" id="ProtNLM"/>
    </source>
</evidence>
<dbReference type="Gene3D" id="3.50.30.50">
    <property type="entry name" value="Putative cyclase"/>
    <property type="match status" value="1"/>
</dbReference>
<reference evidence="2 3" key="1">
    <citation type="submission" date="2024-01" db="EMBL/GenBank/DDBJ databases">
        <title>Comparative genomics of Cryptococcus and Kwoniella reveals pathogenesis evolution and contrasting modes of karyotype evolution via chromosome fusion or intercentromeric recombination.</title>
        <authorList>
            <person name="Coelho M.A."/>
            <person name="David-Palma M."/>
            <person name="Shea T."/>
            <person name="Bowers K."/>
            <person name="McGinley-Smith S."/>
            <person name="Mohammad A.W."/>
            <person name="Gnirke A."/>
            <person name="Yurkov A.M."/>
            <person name="Nowrousian M."/>
            <person name="Sun S."/>
            <person name="Cuomo C.A."/>
            <person name="Heitman J."/>
        </authorList>
    </citation>
    <scope>NUCLEOTIDE SEQUENCE [LARGE SCALE GENOMIC DNA]</scope>
    <source>
        <strain evidence="2">CBS 11374</strain>
    </source>
</reference>
<protein>
    <recommendedName>
        <fullName evidence="4">Cyclase</fullName>
    </recommendedName>
</protein>
<evidence type="ECO:0000256" key="1">
    <source>
        <dbReference type="ARBA" id="ARBA00007865"/>
    </source>
</evidence>
<dbReference type="InterPro" id="IPR007325">
    <property type="entry name" value="KFase/CYL"/>
</dbReference>
<accession>A0ABZ1CX16</accession>
<organism evidence="2 3">
    <name type="scientific">Kwoniella shivajii</name>
    <dbReference type="NCBI Taxonomy" id="564305"/>
    <lineage>
        <taxon>Eukaryota</taxon>
        <taxon>Fungi</taxon>
        <taxon>Dikarya</taxon>
        <taxon>Basidiomycota</taxon>
        <taxon>Agaricomycotina</taxon>
        <taxon>Tremellomycetes</taxon>
        <taxon>Tremellales</taxon>
        <taxon>Cryptococcaceae</taxon>
        <taxon>Kwoniella</taxon>
    </lineage>
</organism>
<dbReference type="GeneID" id="87955187"/>
<dbReference type="PANTHER" id="PTHR34861:SF11">
    <property type="entry name" value="CYCLASE"/>
    <property type="match status" value="1"/>
</dbReference>
<proteinExistence type="inferred from homology"/>
<dbReference type="Proteomes" id="UP001329825">
    <property type="component" value="Chromosome 4"/>
</dbReference>
<evidence type="ECO:0000313" key="3">
    <source>
        <dbReference type="Proteomes" id="UP001329825"/>
    </source>
</evidence>
<sequence length="321" mass="35699">MTPLPPFSSLPIDKSGPPFNAWGLYDAEDEKGRLNLITPESIKKGKDTITEGITVNLNLPLSFPPVHASRFPMKHEIKCSGHSNDDTLTFNTQSSSQWDGFRHYPYQNWPEEGKFTFYGGMSIEDASNTDIKKYGVHNYVSKPITSRAHLLDIPSYLSKHSLKPLDAFSNSSKISLETLKACVEESGVVIGPGDILLVRTGFTEAIMSKSNEEKDQLKKRKENQSCGVDANEEIWKWHWENGISAVASDCPSYEAWPAPPNQLSCHQVFLAGFGLPIGELFDLRELSKACQKLNRWTFFFTSMGLNVEGGIATPPNAQAIL</sequence>
<evidence type="ECO:0000313" key="2">
    <source>
        <dbReference type="EMBL" id="WRT66103.1"/>
    </source>
</evidence>
<dbReference type="EMBL" id="CP141884">
    <property type="protein sequence ID" value="WRT66103.1"/>
    <property type="molecule type" value="Genomic_DNA"/>
</dbReference>
<dbReference type="Pfam" id="PF04199">
    <property type="entry name" value="Cyclase"/>
    <property type="match status" value="1"/>
</dbReference>
<comment type="similarity">
    <text evidence="1">Belongs to the Cyclase 1 superfamily.</text>
</comment>
<dbReference type="RefSeq" id="XP_062790843.1">
    <property type="nucleotide sequence ID" value="XM_062934792.1"/>
</dbReference>